<dbReference type="InterPro" id="IPR025962">
    <property type="entry name" value="SdpI/YhfL"/>
</dbReference>
<evidence type="ECO:0000313" key="3">
    <source>
        <dbReference type="Proteomes" id="UP001225598"/>
    </source>
</evidence>
<keyword evidence="1" id="KW-1133">Transmembrane helix</keyword>
<dbReference type="EMBL" id="CP126969">
    <property type="protein sequence ID" value="WIM68316.1"/>
    <property type="molecule type" value="Genomic_DNA"/>
</dbReference>
<evidence type="ECO:0000313" key="2">
    <source>
        <dbReference type="EMBL" id="WIM68316.1"/>
    </source>
</evidence>
<keyword evidence="3" id="KW-1185">Reference proteome</keyword>
<sequence length="111" mass="11866">MTIFSIIMAATWLIAGVCVLMVGIKAGQGTLAKNKLIGIRTPELLASEEAWFKGHKAASPYLKISSVPLFIGGIICLFADDDLIGWVSIPVVVLLTIMILISSKKAHSSIK</sequence>
<protein>
    <submittedName>
        <fullName evidence="2">SdpI family protein</fullName>
    </submittedName>
</protein>
<proteinExistence type="predicted"/>
<keyword evidence="1" id="KW-0812">Transmembrane</keyword>
<name>A0ABY8VH91_9CORY</name>
<accession>A0ABY8VH91</accession>
<feature type="transmembrane region" description="Helical" evidence="1">
    <location>
        <begin position="84"/>
        <end position="101"/>
    </location>
</feature>
<feature type="transmembrane region" description="Helical" evidence="1">
    <location>
        <begin position="6"/>
        <end position="24"/>
    </location>
</feature>
<dbReference type="Proteomes" id="UP001225598">
    <property type="component" value="Chromosome"/>
</dbReference>
<dbReference type="RefSeq" id="WP_284825777.1">
    <property type="nucleotide sequence ID" value="NZ_CP126969.1"/>
</dbReference>
<organism evidence="2 3">
    <name type="scientific">Corynebacterium breve</name>
    <dbReference type="NCBI Taxonomy" id="3049799"/>
    <lineage>
        <taxon>Bacteria</taxon>
        <taxon>Bacillati</taxon>
        <taxon>Actinomycetota</taxon>
        <taxon>Actinomycetes</taxon>
        <taxon>Mycobacteriales</taxon>
        <taxon>Corynebacteriaceae</taxon>
        <taxon>Corynebacterium</taxon>
    </lineage>
</organism>
<evidence type="ECO:0000256" key="1">
    <source>
        <dbReference type="SAM" id="Phobius"/>
    </source>
</evidence>
<dbReference type="Pfam" id="PF13630">
    <property type="entry name" value="SdpI"/>
    <property type="match status" value="1"/>
</dbReference>
<keyword evidence="1" id="KW-0472">Membrane</keyword>
<reference evidence="2 3" key="1">
    <citation type="submission" date="2023-05" db="EMBL/GenBank/DDBJ databases">
        <title>Corynebacterium suedekumii sp. nov. and Corynebacterium breve sp. nov. isolated from raw cow's milk.</title>
        <authorList>
            <person name="Baer M.K."/>
            <person name="Mehl L."/>
            <person name="Hellmuth R."/>
            <person name="Marke G."/>
            <person name="Lipski A."/>
        </authorList>
    </citation>
    <scope>NUCLEOTIDE SEQUENCE [LARGE SCALE GENOMIC DNA]</scope>
    <source>
        <strain evidence="2 3">R4</strain>
    </source>
</reference>
<gene>
    <name evidence="2" type="ORF">QP027_02635</name>
</gene>